<dbReference type="AlphaFoldDB" id="A0A146FYR1"/>
<evidence type="ECO:0000313" key="10">
    <source>
        <dbReference type="Proteomes" id="UP000075230"/>
    </source>
</evidence>
<evidence type="ECO:0000256" key="2">
    <source>
        <dbReference type="ARBA" id="ARBA00022833"/>
    </source>
</evidence>
<evidence type="ECO:0000259" key="8">
    <source>
        <dbReference type="PROSITE" id="PS50048"/>
    </source>
</evidence>
<sequence length="430" mass="49092">MAKSQSRPPRRKACSNCIKSKVRCTLDRPACSRCKVTGRNCDYGTTSLASGQRNSSRLQEGHSGEAGSLESQSVPSPSIPEFSSRVLQTPPSLSYTPSPSANNIIWDPPTQQSQEPPVDATSKEKELNFEAIHLTPSSIAEDIRDRWLRPFFLPAHGRSETPKVCHPYTLQFLARILKTYPRYMLRDGRPPPIIHHVQVRENKTPRALANCYSLVRMWEQAVPGSEEIVMNTVAGEMARLASEVVTRLKSPNQHDYELLSSFQAYLIYSVLIYFGPQGNFTDTIMITLMDMASQTARNGLFCDAELARTRPTWESWIVAATKRRAIFTLYLFSNIYNADRMLPNFVAEELRGVYAPGNKTLWEAADRETWNKEYDRYLLDWQDGSLEISELWPSPEKEEPERRRRIERWVQTVDEFGMMMYSVCAHIHGS</sequence>
<comment type="caution">
    <text evidence="9">The sequence shown here is derived from an EMBL/GenBank/DDBJ whole genome shotgun (WGS) entry which is preliminary data.</text>
</comment>
<dbReference type="InterPro" id="IPR001138">
    <property type="entry name" value="Zn2Cys6_DnaBD"/>
</dbReference>
<dbReference type="Pfam" id="PF00172">
    <property type="entry name" value="Zn_clus"/>
    <property type="match status" value="1"/>
</dbReference>
<dbReference type="GO" id="GO:0003677">
    <property type="term" value="F:DNA binding"/>
    <property type="evidence" value="ECO:0007669"/>
    <property type="project" value="UniProtKB-KW"/>
</dbReference>
<keyword evidence="1" id="KW-0479">Metal-binding</keyword>
<feature type="compositionally biased region" description="Polar residues" evidence="7">
    <location>
        <begin position="45"/>
        <end position="58"/>
    </location>
</feature>
<dbReference type="Gene3D" id="4.10.240.10">
    <property type="entry name" value="Zn(2)-C6 fungal-type DNA-binding domain"/>
    <property type="match status" value="1"/>
</dbReference>
<dbReference type="GO" id="GO:0009893">
    <property type="term" value="P:positive regulation of metabolic process"/>
    <property type="evidence" value="ECO:0007669"/>
    <property type="project" value="UniProtKB-ARBA"/>
</dbReference>
<dbReference type="GO" id="GO:0008270">
    <property type="term" value="F:zinc ion binding"/>
    <property type="evidence" value="ECO:0007669"/>
    <property type="project" value="InterPro"/>
</dbReference>
<evidence type="ECO:0000256" key="1">
    <source>
        <dbReference type="ARBA" id="ARBA00022723"/>
    </source>
</evidence>
<keyword evidence="5" id="KW-0804">Transcription</keyword>
<evidence type="ECO:0000256" key="3">
    <source>
        <dbReference type="ARBA" id="ARBA00023015"/>
    </source>
</evidence>
<dbReference type="Proteomes" id="UP000075230">
    <property type="component" value="Unassembled WGS sequence"/>
</dbReference>
<evidence type="ECO:0000256" key="5">
    <source>
        <dbReference type="ARBA" id="ARBA00023163"/>
    </source>
</evidence>
<proteinExistence type="predicted"/>
<name>A0A146FYR1_ASPKA</name>
<dbReference type="VEuPathDB" id="FungiDB:ASPFODRAFT_653561"/>
<dbReference type="GO" id="GO:0000981">
    <property type="term" value="F:DNA-binding transcription factor activity, RNA polymerase II-specific"/>
    <property type="evidence" value="ECO:0007669"/>
    <property type="project" value="InterPro"/>
</dbReference>
<dbReference type="PROSITE" id="PS50048">
    <property type="entry name" value="ZN2_CY6_FUNGAL_2"/>
    <property type="match status" value="1"/>
</dbReference>
<gene>
    <name evidence="9" type="ORF">RIB2604_03300740</name>
</gene>
<dbReference type="CDD" id="cd00067">
    <property type="entry name" value="GAL4"/>
    <property type="match status" value="1"/>
</dbReference>
<feature type="compositionally biased region" description="Low complexity" evidence="7">
    <location>
        <begin position="89"/>
        <end position="100"/>
    </location>
</feature>
<evidence type="ECO:0000256" key="6">
    <source>
        <dbReference type="ARBA" id="ARBA00023242"/>
    </source>
</evidence>
<reference evidence="10" key="2">
    <citation type="submission" date="2016-02" db="EMBL/GenBank/DDBJ databases">
        <title>Genome sequencing of Aspergillus luchuensis NBRC 4314.</title>
        <authorList>
            <person name="Yamada O."/>
        </authorList>
    </citation>
    <scope>NUCLEOTIDE SEQUENCE [LARGE SCALE GENOMIC DNA]</scope>
    <source>
        <strain evidence="10">RIB 2604</strain>
    </source>
</reference>
<evidence type="ECO:0000256" key="4">
    <source>
        <dbReference type="ARBA" id="ARBA00023125"/>
    </source>
</evidence>
<dbReference type="PANTHER" id="PTHR47660">
    <property type="entry name" value="TRANSCRIPTION FACTOR WITH C2H2 AND ZN(2)-CYS(6) DNA BINDING DOMAIN (EUROFUNG)-RELATED-RELATED"/>
    <property type="match status" value="1"/>
</dbReference>
<dbReference type="InterPro" id="IPR036864">
    <property type="entry name" value="Zn2-C6_fun-type_DNA-bd_sf"/>
</dbReference>
<organism evidence="9 10">
    <name type="scientific">Aspergillus kawachii</name>
    <name type="common">White koji mold</name>
    <name type="synonym">Aspergillus awamori var. kawachi</name>
    <dbReference type="NCBI Taxonomy" id="1069201"/>
    <lineage>
        <taxon>Eukaryota</taxon>
        <taxon>Fungi</taxon>
        <taxon>Dikarya</taxon>
        <taxon>Ascomycota</taxon>
        <taxon>Pezizomycotina</taxon>
        <taxon>Eurotiomycetes</taxon>
        <taxon>Eurotiomycetidae</taxon>
        <taxon>Eurotiales</taxon>
        <taxon>Aspergillaceae</taxon>
        <taxon>Aspergillus</taxon>
        <taxon>Aspergillus subgen. Circumdati</taxon>
    </lineage>
</organism>
<keyword evidence="6" id="KW-0539">Nucleus</keyword>
<dbReference type="SUPFAM" id="SSF57701">
    <property type="entry name" value="Zn2/Cys6 DNA-binding domain"/>
    <property type="match status" value="1"/>
</dbReference>
<dbReference type="EMBL" id="BCWF01000032">
    <property type="protein sequence ID" value="GAT30102.1"/>
    <property type="molecule type" value="Genomic_DNA"/>
</dbReference>
<reference evidence="9 10" key="1">
    <citation type="journal article" date="2016" name="DNA Res.">
        <title>Genome sequence of Aspergillus luchuensis NBRC 4314.</title>
        <authorList>
            <person name="Yamada O."/>
            <person name="Machida M."/>
            <person name="Hosoyama A."/>
            <person name="Goto M."/>
            <person name="Takahashi T."/>
            <person name="Futagami T."/>
            <person name="Yamagata Y."/>
            <person name="Takeuchi M."/>
            <person name="Kobayashi T."/>
            <person name="Koike H."/>
            <person name="Abe K."/>
            <person name="Asai K."/>
            <person name="Arita M."/>
            <person name="Fujita N."/>
            <person name="Fukuda K."/>
            <person name="Higa K."/>
            <person name="Horikawa H."/>
            <person name="Ishikawa T."/>
            <person name="Jinno K."/>
            <person name="Kato Y."/>
            <person name="Kirimura K."/>
            <person name="Mizutani O."/>
            <person name="Nakasone K."/>
            <person name="Sano M."/>
            <person name="Shiraishi Y."/>
            <person name="Tsukahara M."/>
            <person name="Gomi K."/>
        </authorList>
    </citation>
    <scope>NUCLEOTIDE SEQUENCE [LARGE SCALE GENOMIC DNA]</scope>
    <source>
        <strain evidence="9 10">RIB 2604</strain>
    </source>
</reference>
<evidence type="ECO:0000313" key="9">
    <source>
        <dbReference type="EMBL" id="GAT30102.1"/>
    </source>
</evidence>
<keyword evidence="4" id="KW-0238">DNA-binding</keyword>
<dbReference type="PANTHER" id="PTHR47660:SF3">
    <property type="entry name" value="FINGER DOMAIN PROTEIN, PUTATIVE (AFU_ORTHOLOGUE AFUA_4G03310)-RELATED"/>
    <property type="match status" value="1"/>
</dbReference>
<keyword evidence="2" id="KW-0862">Zinc</keyword>
<keyword evidence="3" id="KW-0805">Transcription regulation</keyword>
<dbReference type="SMART" id="SM00066">
    <property type="entry name" value="GAL4"/>
    <property type="match status" value="1"/>
</dbReference>
<protein>
    <submittedName>
        <fullName evidence="9">C6 finger domain protein</fullName>
    </submittedName>
</protein>
<accession>A0A146FYR1</accession>
<feature type="domain" description="Zn(2)-C6 fungal-type" evidence="8">
    <location>
        <begin position="13"/>
        <end position="43"/>
    </location>
</feature>
<feature type="region of interest" description="Disordered" evidence="7">
    <location>
        <begin position="45"/>
        <end position="123"/>
    </location>
</feature>
<evidence type="ECO:0000256" key="7">
    <source>
        <dbReference type="SAM" id="MobiDB-lite"/>
    </source>
</evidence>